<accession>A0A1M5PYK4</accession>
<dbReference type="EMBL" id="FQWT01000002">
    <property type="protein sequence ID" value="SHH06752.1"/>
    <property type="molecule type" value="Genomic_DNA"/>
</dbReference>
<evidence type="ECO:0000313" key="2">
    <source>
        <dbReference type="Proteomes" id="UP000184047"/>
    </source>
</evidence>
<name>A0A1M5PYK4_9FLAO</name>
<reference evidence="2" key="1">
    <citation type="submission" date="2016-11" db="EMBL/GenBank/DDBJ databases">
        <authorList>
            <person name="Varghese N."/>
            <person name="Submissions S."/>
        </authorList>
    </citation>
    <scope>NUCLEOTIDE SEQUENCE [LARGE SCALE GENOMIC DNA]</scope>
    <source>
        <strain evidence="2">DSM 19055</strain>
    </source>
</reference>
<keyword evidence="2" id="KW-1185">Reference proteome</keyword>
<sequence length="53" mass="5688">MTGNYPAIPYLYCTAKLAAVSVITSRSDYNEMTYASKLTLAYCARAGTSVDGL</sequence>
<gene>
    <name evidence="1" type="ORF">SAMN05421866_2010</name>
</gene>
<protein>
    <submittedName>
        <fullName evidence="1">Uncharacterized protein</fullName>
    </submittedName>
</protein>
<organism evidence="1 2">
    <name type="scientific">Chryseobacterium oranimense</name>
    <dbReference type="NCBI Taxonomy" id="421058"/>
    <lineage>
        <taxon>Bacteria</taxon>
        <taxon>Pseudomonadati</taxon>
        <taxon>Bacteroidota</taxon>
        <taxon>Flavobacteriia</taxon>
        <taxon>Flavobacteriales</taxon>
        <taxon>Weeksellaceae</taxon>
        <taxon>Chryseobacterium group</taxon>
        <taxon>Chryseobacterium</taxon>
    </lineage>
</organism>
<dbReference type="Proteomes" id="UP000184047">
    <property type="component" value="Unassembled WGS sequence"/>
</dbReference>
<evidence type="ECO:0000313" key="1">
    <source>
        <dbReference type="EMBL" id="SHH06752.1"/>
    </source>
</evidence>
<proteinExistence type="predicted"/>
<dbReference type="AlphaFoldDB" id="A0A1M5PYK4"/>